<dbReference type="InterPro" id="IPR012677">
    <property type="entry name" value="Nucleotide-bd_a/b_plait_sf"/>
</dbReference>
<keyword evidence="2 7" id="KW-0328">Glycosyltransferase</keyword>
<evidence type="ECO:0000259" key="10">
    <source>
        <dbReference type="PROSITE" id="PS51154"/>
    </source>
</evidence>
<dbReference type="Pfam" id="PF23248">
    <property type="entry name" value="KH_PARP14_2"/>
    <property type="match status" value="1"/>
</dbReference>
<dbReference type="InterPro" id="IPR002589">
    <property type="entry name" value="Macro_dom"/>
</dbReference>
<evidence type="ECO:0000313" key="11">
    <source>
        <dbReference type="EMBL" id="KAL0993426.1"/>
    </source>
</evidence>
<dbReference type="InterPro" id="IPR057047">
    <property type="entry name" value="PARP14_KH_5"/>
</dbReference>
<dbReference type="GO" id="GO:0003950">
    <property type="term" value="F:NAD+ poly-ADP-ribosyltransferase activity"/>
    <property type="evidence" value="ECO:0007669"/>
    <property type="project" value="UniProtKB-UniRule"/>
</dbReference>
<evidence type="ECO:0000256" key="3">
    <source>
        <dbReference type="ARBA" id="ARBA00022679"/>
    </source>
</evidence>
<dbReference type="Gene3D" id="3.90.228.10">
    <property type="match status" value="1"/>
</dbReference>
<comment type="subcellular location">
    <subcellularLocation>
        <location evidence="1">Nucleus</location>
    </subcellularLocation>
</comment>
<comment type="caution">
    <text evidence="11">The sequence shown here is derived from an EMBL/GenBank/DDBJ whole genome shotgun (WGS) entry which is preliminary data.</text>
</comment>
<dbReference type="Pfam" id="PF23245">
    <property type="entry name" value="RRM_PARP14_2"/>
    <property type="match status" value="1"/>
</dbReference>
<dbReference type="CDD" id="cd01439">
    <property type="entry name" value="TCCD_inducible_PARP_like"/>
    <property type="match status" value="1"/>
</dbReference>
<dbReference type="SUPFAM" id="SSF56399">
    <property type="entry name" value="ADP-ribosylation"/>
    <property type="match status" value="1"/>
</dbReference>
<feature type="domain" description="Macro" evidence="10">
    <location>
        <begin position="992"/>
        <end position="1164"/>
    </location>
</feature>
<keyword evidence="3 7" id="KW-0808">Transferase</keyword>
<evidence type="ECO:0000259" key="9">
    <source>
        <dbReference type="PROSITE" id="PS51059"/>
    </source>
</evidence>
<evidence type="ECO:0000256" key="6">
    <source>
        <dbReference type="ARBA" id="ARBA00024347"/>
    </source>
</evidence>
<keyword evidence="4 7" id="KW-0520">NAD</keyword>
<dbReference type="InterPro" id="IPR057045">
    <property type="entry name" value="PARP14_KH_3"/>
</dbReference>
<dbReference type="Pfam" id="PF23222">
    <property type="entry name" value="RRM_PARP14_1"/>
    <property type="match status" value="1"/>
</dbReference>
<dbReference type="Pfam" id="PF23085">
    <property type="entry name" value="RRM_PARP14_3"/>
    <property type="match status" value="1"/>
</dbReference>
<dbReference type="PANTHER" id="PTHR14453:SF89">
    <property type="entry name" value="PROTEIN MONO-ADP-RIBOSYLTRANSFERASE PARP14"/>
    <property type="match status" value="1"/>
</dbReference>
<dbReference type="Gene3D" id="3.30.70.330">
    <property type="match status" value="2"/>
</dbReference>
<dbReference type="Pfam" id="PF01661">
    <property type="entry name" value="Macro"/>
    <property type="match status" value="2"/>
</dbReference>
<evidence type="ECO:0000256" key="5">
    <source>
        <dbReference type="ARBA" id="ARBA00023242"/>
    </source>
</evidence>
<dbReference type="InterPro" id="IPR043472">
    <property type="entry name" value="Macro_dom-like"/>
</dbReference>
<gene>
    <name evidence="11" type="ORF">UPYG_G00107720</name>
</gene>
<dbReference type="EC" id="2.4.2.-" evidence="7"/>
<dbReference type="InterPro" id="IPR057050">
    <property type="entry name" value="RRM_PARP14_2"/>
</dbReference>
<dbReference type="SMART" id="SM00506">
    <property type="entry name" value="A1pp"/>
    <property type="match status" value="2"/>
</dbReference>
<dbReference type="Gene3D" id="3.30.720.50">
    <property type="match status" value="1"/>
</dbReference>
<dbReference type="FunFam" id="3.90.228.10:FF:000008">
    <property type="entry name" value="Poly [ADP-ribose] polymerase"/>
    <property type="match status" value="1"/>
</dbReference>
<dbReference type="PANTHER" id="PTHR14453">
    <property type="entry name" value="PARP/ZINC FINGER CCCH TYPE DOMAIN CONTAINING PROTEIN"/>
    <property type="match status" value="1"/>
</dbReference>
<dbReference type="InterPro" id="IPR035979">
    <property type="entry name" value="RBD_domain_sf"/>
</dbReference>
<proteinExistence type="inferred from homology"/>
<reference evidence="11 12" key="1">
    <citation type="submission" date="2024-06" db="EMBL/GenBank/DDBJ databases">
        <authorList>
            <person name="Pan Q."/>
            <person name="Wen M."/>
            <person name="Jouanno E."/>
            <person name="Zahm M."/>
            <person name="Klopp C."/>
            <person name="Cabau C."/>
            <person name="Louis A."/>
            <person name="Berthelot C."/>
            <person name="Parey E."/>
            <person name="Roest Crollius H."/>
            <person name="Montfort J."/>
            <person name="Robinson-Rechavi M."/>
            <person name="Bouchez O."/>
            <person name="Lampietro C."/>
            <person name="Lopez Roques C."/>
            <person name="Donnadieu C."/>
            <person name="Postlethwait J."/>
            <person name="Bobe J."/>
            <person name="Verreycken H."/>
            <person name="Guiguen Y."/>
        </authorList>
    </citation>
    <scope>NUCLEOTIDE SEQUENCE [LARGE SCALE GENOMIC DNA]</scope>
    <source>
        <strain evidence="11">Up_M1</strain>
        <tissue evidence="11">Testis</tissue>
    </source>
</reference>
<dbReference type="InterPro" id="IPR037197">
    <property type="entry name" value="WWE_dom_sf"/>
</dbReference>
<organism evidence="11 12">
    <name type="scientific">Umbra pygmaea</name>
    <name type="common">Eastern mudminnow</name>
    <dbReference type="NCBI Taxonomy" id="75934"/>
    <lineage>
        <taxon>Eukaryota</taxon>
        <taxon>Metazoa</taxon>
        <taxon>Chordata</taxon>
        <taxon>Craniata</taxon>
        <taxon>Vertebrata</taxon>
        <taxon>Euteleostomi</taxon>
        <taxon>Actinopterygii</taxon>
        <taxon>Neopterygii</taxon>
        <taxon>Teleostei</taxon>
        <taxon>Protacanthopterygii</taxon>
        <taxon>Esociformes</taxon>
        <taxon>Umbridae</taxon>
        <taxon>Umbra</taxon>
    </lineage>
</organism>
<dbReference type="InterPro" id="IPR052056">
    <property type="entry name" value="Mono-ARTD/PARP"/>
</dbReference>
<dbReference type="InterPro" id="IPR057048">
    <property type="entry name" value="PARP14_KH_6"/>
</dbReference>
<dbReference type="Pfam" id="PF23254">
    <property type="entry name" value="KH_PARP14_8"/>
    <property type="match status" value="1"/>
</dbReference>
<dbReference type="Pfam" id="PF23251">
    <property type="entry name" value="KH_PARP14_4"/>
    <property type="match status" value="1"/>
</dbReference>
<name>A0ABD0XPT2_UMBPY</name>
<keyword evidence="5" id="KW-0539">Nucleus</keyword>
<dbReference type="Pfam" id="PF23252">
    <property type="entry name" value="KH_PARP14_5"/>
    <property type="match status" value="1"/>
</dbReference>
<feature type="domain" description="Macro" evidence="10">
    <location>
        <begin position="781"/>
        <end position="966"/>
    </location>
</feature>
<dbReference type="CDD" id="cd02903">
    <property type="entry name" value="Macro_BAL-like"/>
    <property type="match status" value="1"/>
</dbReference>
<dbReference type="Pfam" id="PF23084">
    <property type="entry name" value="KH_PARP14_1"/>
    <property type="match status" value="1"/>
</dbReference>
<dbReference type="InterPro" id="IPR057044">
    <property type="entry name" value="PARP14_KH_1"/>
</dbReference>
<dbReference type="GO" id="GO:0005634">
    <property type="term" value="C:nucleus"/>
    <property type="evidence" value="ECO:0007669"/>
    <property type="project" value="UniProtKB-SubCell"/>
</dbReference>
<feature type="domain" description="WWE" evidence="8">
    <location>
        <begin position="1320"/>
        <end position="1398"/>
    </location>
</feature>
<evidence type="ECO:0000256" key="1">
    <source>
        <dbReference type="ARBA" id="ARBA00004123"/>
    </source>
</evidence>
<dbReference type="InterPro" id="IPR054596">
    <property type="entry name" value="PARP14_WWE"/>
</dbReference>
<dbReference type="InterPro" id="IPR012317">
    <property type="entry name" value="Poly(ADP-ribose)pol_cat_dom"/>
</dbReference>
<keyword evidence="12" id="KW-1185">Reference proteome</keyword>
<dbReference type="Pfam" id="PF22005">
    <property type="entry name" value="WWE_1"/>
    <property type="match status" value="1"/>
</dbReference>
<protein>
    <recommendedName>
        <fullName evidence="7">Poly [ADP-ribose] polymerase</fullName>
        <shortName evidence="7">PARP</shortName>
        <ecNumber evidence="7">2.4.2.-</ecNumber>
    </recommendedName>
</protein>
<dbReference type="InterPro" id="IPR004170">
    <property type="entry name" value="WWE_dom"/>
</dbReference>
<dbReference type="SUPFAM" id="SSF117839">
    <property type="entry name" value="WWE domain"/>
    <property type="match status" value="1"/>
</dbReference>
<evidence type="ECO:0000256" key="4">
    <source>
        <dbReference type="ARBA" id="ARBA00023027"/>
    </source>
</evidence>
<dbReference type="InterPro" id="IPR057051">
    <property type="entry name" value="PARP14_RPM_1"/>
</dbReference>
<accession>A0ABD0XPT2</accession>
<dbReference type="PROSITE" id="PS51154">
    <property type="entry name" value="MACRO"/>
    <property type="match status" value="2"/>
</dbReference>
<dbReference type="InterPro" id="IPR057049">
    <property type="entry name" value="PARP14_KH_8"/>
</dbReference>
<dbReference type="PROSITE" id="PS51059">
    <property type="entry name" value="PARP_CATALYTIC"/>
    <property type="match status" value="1"/>
</dbReference>
<feature type="domain" description="PARP catalytic" evidence="9">
    <location>
        <begin position="1404"/>
        <end position="1597"/>
    </location>
</feature>
<dbReference type="Pfam" id="PF00644">
    <property type="entry name" value="PARP"/>
    <property type="match status" value="1"/>
</dbReference>
<sequence>MSSSMADGYQFALLVEIEEKSDISKLKHKLVKYFQSKKANGGECEVDVSNGHGAVVRFRTEEVRQKVLEQQAHHINLEQGVLKLTVRHPSDVDISAQEISSAVNSGEQDNKELESSMVVLGNIQEDMDRMFLEKLVENIMKSQTLGAAAPTSLQSFTVEILPDIFMAVVTFQNGRDCHWFFSNCTNHRVIKQKQISIKVLEMTAKLKVENIPPNYTSDYLTLYYESEGDVVDVVICEEEQSAIITFEDPKAVHNITRKHHDEKDPIKVYPFYESLGRALYGKDEPKLMLPTAFSYNIDQAIWRYLHERQKATETIHKTMAEHFCKVNLQCDTIQLSPLPSLLAQKAKHVQQWKNTVKLAFTDTLSKFKSLELPVQDSAWDLYEEEICKLLSAEDVVVVPYKVKCVLIVAGLVDDVDRLRQSLDDMMVKISGRIEREKISKTEEVVLAPSIYHVLSQDGLQTRIAGKYPDMKMMYYPESQKLILNGLMQEVLGANRIIMDDVLGLKRKMVEVSNYIHSFLQKEDQEKLSDYLFTSQSINAALEIDRHGVQLLAVSDDVLDKAIHQIKECLVYECIDVEDHNVLNIPKWKDLTNSLEETHNIPSKAFLVQTSGIHPNVKVIVSGYTNIVHLVKKDLHDFLCQNAPVDEIIQIKSNTIVKFIEERRAWTKKVKGEVNVSFKDRAICLSGIRIYVTECLPAFQDLVSSAYFDTLTILKPGAKMFFMEKEHMYVDAVKSKTSCVVQLVDEMPLENLDKTIKLTDNLQQNTTLPTETQDYRQDLSTNGSESVQTKEGLTITLMKGNIQDALTDVVVNTVGKNLDLDSGAVSSAILHAAGTQLQQLINQHSAAAKVGEVIITKGCNLHSKLVFHAIAPSWNNGQGATEKILSGIIEKCLIQVDQQQLVSVTFPAIGTGNLGFPKDQVASLMLDTIFKFSRKKNPKHLKEVVFIIHPKDLPTFKAFSDEYNKRFKTQSTTSKGLLSASTQQGLFSKISSSSGMHVTKIGGLVIQVVTGDITKETTEVIVNSTNNTFNYNTGVSKAILDAAGQTVVAECQQHIGGTNLKDIIWTGPGNLKCKKILHINFQNNIQESVKGALQMCNRKDFTSISFPALGTGDGNVPVSQAADEMLNAIGEAVSNKSVNLLRLIRIVIFQPAMMTVFYNSMLNKEGTYVQENTDEQEADTNLEDQSIVSSIGAKFKSLIFGSKGDRPPKNESFVLVDKEIDPACFHICGDSQAKVNEAKQWVEDLVLKEQHSTSIKDDAIRSLSFSDNQRILEMQKSMRVRVQEDLQSPEASLTIMGVTKDVLQLTSEIEKMLRRVRDENDLKSRAEVASNVVEWQYQLQSGQYQSFNIIDNFRLEQANVRKDNYFKVSIEGEEYKISLPNGPATDIDGNSLNIRRIDKAALEGIPTHWDAMTDKTWESFPIQPGTPEHNDILGLFKATCTNNVLKIERIQNISLWKAYLIKKKDIEVKNGHQNNEKRLFHGTSSDIIDNINTNGFNRSFAGKNAAVYGNGTYFAVNASYSADDTYSIPDTQGHKHMYLCYVLTGDFTEGKKEMIVPPAKSNSSSQLYDSLTDNQTKPNMFIIFHDIQAYPAYLITFS</sequence>
<dbReference type="Pfam" id="PF23253">
    <property type="entry name" value="KH_PARP14_6"/>
    <property type="match status" value="1"/>
</dbReference>
<evidence type="ECO:0000256" key="7">
    <source>
        <dbReference type="RuleBase" id="RU362114"/>
    </source>
</evidence>
<dbReference type="Pfam" id="PF23249">
    <property type="entry name" value="KH_PARP14_3"/>
    <property type="match status" value="1"/>
</dbReference>
<dbReference type="InterPro" id="IPR057046">
    <property type="entry name" value="PARP14_KH_4"/>
</dbReference>
<dbReference type="Gene3D" id="3.40.220.10">
    <property type="entry name" value="Leucine Aminopeptidase, subunit E, domain 1"/>
    <property type="match status" value="2"/>
</dbReference>
<dbReference type="InterPro" id="IPR057043">
    <property type="entry name" value="PARP14_KH_2"/>
</dbReference>
<dbReference type="EMBL" id="JAGEUA010000003">
    <property type="protein sequence ID" value="KAL0993426.1"/>
    <property type="molecule type" value="Genomic_DNA"/>
</dbReference>
<dbReference type="SUPFAM" id="SSF52949">
    <property type="entry name" value="Macro domain-like"/>
    <property type="match status" value="2"/>
</dbReference>
<evidence type="ECO:0000313" key="12">
    <source>
        <dbReference type="Proteomes" id="UP001557470"/>
    </source>
</evidence>
<evidence type="ECO:0000256" key="2">
    <source>
        <dbReference type="ARBA" id="ARBA00022676"/>
    </source>
</evidence>
<dbReference type="Proteomes" id="UP001557470">
    <property type="component" value="Unassembled WGS sequence"/>
</dbReference>
<dbReference type="PROSITE" id="PS50918">
    <property type="entry name" value="WWE"/>
    <property type="match status" value="1"/>
</dbReference>
<evidence type="ECO:0000259" key="8">
    <source>
        <dbReference type="PROSITE" id="PS50918"/>
    </source>
</evidence>
<dbReference type="SUPFAM" id="SSF54928">
    <property type="entry name" value="RNA-binding domain, RBD"/>
    <property type="match status" value="1"/>
</dbReference>
<comment type="similarity">
    <text evidence="6">Belongs to the ARTD/PARP family.</text>
</comment>